<reference evidence="8 9" key="1">
    <citation type="submission" date="2019-06" db="EMBL/GenBank/DDBJ databases">
        <title>Sequencing the genomes of 1000 actinobacteria strains.</title>
        <authorList>
            <person name="Klenk H.-P."/>
        </authorList>
    </citation>
    <scope>NUCLEOTIDE SEQUENCE [LARGE SCALE GENOMIC DNA]</scope>
    <source>
        <strain evidence="8 9">DSM 46837</strain>
    </source>
</reference>
<dbReference type="CDD" id="cd06581">
    <property type="entry name" value="TM_PBP1_LivM_like"/>
    <property type="match status" value="1"/>
</dbReference>
<keyword evidence="4 7" id="KW-1133">Transmembrane helix</keyword>
<keyword evidence="2" id="KW-1003">Cell membrane</keyword>
<feature type="transmembrane region" description="Helical" evidence="7">
    <location>
        <begin position="89"/>
        <end position="110"/>
    </location>
</feature>
<dbReference type="GO" id="GO:0005886">
    <property type="term" value="C:plasma membrane"/>
    <property type="evidence" value="ECO:0007669"/>
    <property type="project" value="UniProtKB-SubCell"/>
</dbReference>
<comment type="subcellular location">
    <subcellularLocation>
        <location evidence="1">Cell membrane</location>
        <topology evidence="1">Multi-pass membrane protein</topology>
    </subcellularLocation>
</comment>
<dbReference type="RefSeq" id="WP_170182411.1">
    <property type="nucleotide sequence ID" value="NZ_VFQE01000001.1"/>
</dbReference>
<feature type="transmembrane region" description="Helical" evidence="7">
    <location>
        <begin position="117"/>
        <end position="137"/>
    </location>
</feature>
<feature type="transmembrane region" description="Helical" evidence="7">
    <location>
        <begin position="218"/>
        <end position="240"/>
    </location>
</feature>
<evidence type="ECO:0000256" key="4">
    <source>
        <dbReference type="ARBA" id="ARBA00022989"/>
    </source>
</evidence>
<feature type="region of interest" description="Disordered" evidence="6">
    <location>
        <begin position="319"/>
        <end position="340"/>
    </location>
</feature>
<feature type="transmembrane region" description="Helical" evidence="7">
    <location>
        <begin position="252"/>
        <end position="277"/>
    </location>
</feature>
<evidence type="ECO:0000313" key="9">
    <source>
        <dbReference type="Proteomes" id="UP000319865"/>
    </source>
</evidence>
<keyword evidence="9" id="KW-1185">Reference proteome</keyword>
<accession>A0A543PFG2</accession>
<dbReference type="PANTHER" id="PTHR30482">
    <property type="entry name" value="HIGH-AFFINITY BRANCHED-CHAIN AMINO ACID TRANSPORT SYSTEM PERMEASE"/>
    <property type="match status" value="1"/>
</dbReference>
<evidence type="ECO:0000256" key="2">
    <source>
        <dbReference type="ARBA" id="ARBA00022475"/>
    </source>
</evidence>
<feature type="transmembrane region" description="Helical" evidence="7">
    <location>
        <begin position="12"/>
        <end position="31"/>
    </location>
</feature>
<dbReference type="GO" id="GO:0015658">
    <property type="term" value="F:branched-chain amino acid transmembrane transporter activity"/>
    <property type="evidence" value="ECO:0007669"/>
    <property type="project" value="InterPro"/>
</dbReference>
<name>A0A543PFG2_9ACTN</name>
<feature type="transmembrane region" description="Helical" evidence="7">
    <location>
        <begin position="289"/>
        <end position="311"/>
    </location>
</feature>
<dbReference type="InterPro" id="IPR001851">
    <property type="entry name" value="ABC_transp_permease"/>
</dbReference>
<dbReference type="PANTHER" id="PTHR30482:SF10">
    <property type="entry name" value="HIGH-AFFINITY BRANCHED-CHAIN AMINO ACID TRANSPORT PROTEIN BRAE"/>
    <property type="match status" value="1"/>
</dbReference>
<evidence type="ECO:0000256" key="3">
    <source>
        <dbReference type="ARBA" id="ARBA00022692"/>
    </source>
</evidence>
<gene>
    <name evidence="8" type="ORF">FHU33_2214</name>
</gene>
<dbReference type="Proteomes" id="UP000319865">
    <property type="component" value="Unassembled WGS sequence"/>
</dbReference>
<evidence type="ECO:0000256" key="5">
    <source>
        <dbReference type="ARBA" id="ARBA00023136"/>
    </source>
</evidence>
<sequence>MTVLGQAGRTRSRWEGVAALVLVVALLLVPFMVTSSIMFRVGAAVTAALLALSLNLLFGTTGLISFGHAAFFALGGYAIGLALDAGLSWPLALLLACLTGPVVGGLFSTVALRASGIFFAILTLGLGEIIRIILLQWTEVTGGDNGLSGISAGTWLGLDLTDPVVYYWVLVVVASLGAAALRMITYSRFGRTLNAIREDDVRAAYLGVPVKRYRAASFTISAGFASLAGALFAPLVGLMVPANAGWARSAEPILATLLGGVNSFFGPVLGSGLFATLDYLARDLESWRIVFTGALLLLVILVAPGGVMGAVRSLLDRRRKPATESDPGAAVAPTGEGVSR</sequence>
<dbReference type="EMBL" id="VFQE01000001">
    <property type="protein sequence ID" value="TQN42806.1"/>
    <property type="molecule type" value="Genomic_DNA"/>
</dbReference>
<feature type="transmembrane region" description="Helical" evidence="7">
    <location>
        <begin position="165"/>
        <end position="184"/>
    </location>
</feature>
<evidence type="ECO:0000313" key="8">
    <source>
        <dbReference type="EMBL" id="TQN42806.1"/>
    </source>
</evidence>
<evidence type="ECO:0000256" key="1">
    <source>
        <dbReference type="ARBA" id="ARBA00004651"/>
    </source>
</evidence>
<dbReference type="Pfam" id="PF02653">
    <property type="entry name" value="BPD_transp_2"/>
    <property type="match status" value="1"/>
</dbReference>
<keyword evidence="3 7" id="KW-0812">Transmembrane</keyword>
<protein>
    <submittedName>
        <fullName evidence="8">Amino acid/amide ABC transporter membrane protein 2 (HAAT family)</fullName>
    </submittedName>
</protein>
<dbReference type="AlphaFoldDB" id="A0A543PFG2"/>
<keyword evidence="5 7" id="KW-0472">Membrane</keyword>
<comment type="caution">
    <text evidence="8">The sequence shown here is derived from an EMBL/GenBank/DDBJ whole genome shotgun (WGS) entry which is preliminary data.</text>
</comment>
<dbReference type="InterPro" id="IPR043428">
    <property type="entry name" value="LivM-like"/>
</dbReference>
<organism evidence="8 9">
    <name type="scientific">Blastococcus colisei</name>
    <dbReference type="NCBI Taxonomy" id="1564162"/>
    <lineage>
        <taxon>Bacteria</taxon>
        <taxon>Bacillati</taxon>
        <taxon>Actinomycetota</taxon>
        <taxon>Actinomycetes</taxon>
        <taxon>Geodermatophilales</taxon>
        <taxon>Geodermatophilaceae</taxon>
        <taxon>Blastococcus</taxon>
    </lineage>
</organism>
<proteinExistence type="predicted"/>
<evidence type="ECO:0000256" key="7">
    <source>
        <dbReference type="SAM" id="Phobius"/>
    </source>
</evidence>
<evidence type="ECO:0000256" key="6">
    <source>
        <dbReference type="SAM" id="MobiDB-lite"/>
    </source>
</evidence>